<evidence type="ECO:0000256" key="3">
    <source>
        <dbReference type="ARBA" id="ARBA00023263"/>
    </source>
</evidence>
<dbReference type="Pfam" id="PF00419">
    <property type="entry name" value="Fimbrial"/>
    <property type="match status" value="1"/>
</dbReference>
<sequence>MKLVCRFVHSEGVATQALSSACALMLTMLLPEVAHGQCTQGSAGAPSLMISIASPITVARDAAVGSVIGQGTATVAFNSAAPSGVHCTTDASAVYANLQGGGSSGSNNVMPIGATGIGYTLQANGRYFPTGARTLPVSLFEPTSCNQAAGGKCYAYLGPTITMQLVKLSPLVSSQTLPAGPYFSTTVGGLNASTVSLANPVQIANQTCTVTTPSIGVSLGNVPLGRFHAVGSTSDTVPFQIGLNCAGVTTNYSITFTDNNHPANYSNVLSLASGSSASGVGIQIVKDGSPVSFGPDSSAAGNLHQMRVGSSAGSGSVVGLPFGGRYVKTGNTITAGSANGVATFTMSYQ</sequence>
<protein>
    <submittedName>
        <fullName evidence="5">Type 1 fimbria pilin</fullName>
    </submittedName>
</protein>
<dbReference type="InterPro" id="IPR050263">
    <property type="entry name" value="Bact_Fimbrial_Adh_Pro"/>
</dbReference>
<dbReference type="PANTHER" id="PTHR33420:SF14">
    <property type="entry name" value="TYPE 1 FIMBRIN D-MANNOSE SPECIFIC ADHESIN"/>
    <property type="match status" value="1"/>
</dbReference>
<dbReference type="EMBL" id="JACHDD010000005">
    <property type="protein sequence ID" value="MBB5425270.1"/>
    <property type="molecule type" value="Genomic_DNA"/>
</dbReference>
<comment type="subcellular location">
    <subcellularLocation>
        <location evidence="1">Fimbrium</location>
    </subcellularLocation>
</comment>
<dbReference type="Gene3D" id="2.60.40.1090">
    <property type="entry name" value="Fimbrial-type adhesion domain"/>
    <property type="match status" value="1"/>
</dbReference>
<dbReference type="SUPFAM" id="SSF49401">
    <property type="entry name" value="Bacterial adhesins"/>
    <property type="match status" value="1"/>
</dbReference>
<comment type="similarity">
    <text evidence="2">Belongs to the fimbrial protein family.</text>
</comment>
<proteinExistence type="inferred from homology"/>
<dbReference type="InterPro" id="IPR000259">
    <property type="entry name" value="Adhesion_dom_fimbrial"/>
</dbReference>
<name>A0A7W8Q7N2_PARAM</name>
<evidence type="ECO:0000313" key="6">
    <source>
        <dbReference type="Proteomes" id="UP000592780"/>
    </source>
</evidence>
<dbReference type="PANTHER" id="PTHR33420">
    <property type="entry name" value="FIMBRIAL SUBUNIT ELFA-RELATED"/>
    <property type="match status" value="1"/>
</dbReference>
<dbReference type="InterPro" id="IPR008966">
    <property type="entry name" value="Adhesion_dom_sf"/>
</dbReference>
<comment type="caution">
    <text evidence="5">The sequence shown here is derived from an EMBL/GenBank/DDBJ whole genome shotgun (WGS) entry which is preliminary data.</text>
</comment>
<organism evidence="5 6">
    <name type="scientific">Paraburkholderia atlantica</name>
    <dbReference type="NCBI Taxonomy" id="2654982"/>
    <lineage>
        <taxon>Bacteria</taxon>
        <taxon>Pseudomonadati</taxon>
        <taxon>Pseudomonadota</taxon>
        <taxon>Betaproteobacteria</taxon>
        <taxon>Burkholderiales</taxon>
        <taxon>Burkholderiaceae</taxon>
        <taxon>Paraburkholderia</taxon>
    </lineage>
</organism>
<evidence type="ECO:0000259" key="4">
    <source>
        <dbReference type="Pfam" id="PF00419"/>
    </source>
</evidence>
<keyword evidence="3" id="KW-0281">Fimbrium</keyword>
<dbReference type="AlphaFoldDB" id="A0A7W8Q7N2"/>
<evidence type="ECO:0000256" key="2">
    <source>
        <dbReference type="ARBA" id="ARBA00006671"/>
    </source>
</evidence>
<gene>
    <name evidence="5" type="ORF">HDG40_003424</name>
</gene>
<dbReference type="RefSeq" id="WP_184130436.1">
    <property type="nucleotide sequence ID" value="NZ_JACHDD010000005.1"/>
</dbReference>
<dbReference type="PROSITE" id="PS51257">
    <property type="entry name" value="PROKAR_LIPOPROTEIN"/>
    <property type="match status" value="1"/>
</dbReference>
<accession>A0A7W8Q7N2</accession>
<dbReference type="Gene3D" id="2.60.40.3310">
    <property type="match status" value="1"/>
</dbReference>
<evidence type="ECO:0000256" key="1">
    <source>
        <dbReference type="ARBA" id="ARBA00004561"/>
    </source>
</evidence>
<dbReference type="GO" id="GO:0043709">
    <property type="term" value="P:cell adhesion involved in single-species biofilm formation"/>
    <property type="evidence" value="ECO:0007669"/>
    <property type="project" value="TreeGrafter"/>
</dbReference>
<reference evidence="5 6" key="1">
    <citation type="submission" date="2020-08" db="EMBL/GenBank/DDBJ databases">
        <title>Genomic Encyclopedia of Type Strains, Phase IV (KMG-V): Genome sequencing to study the core and pangenomes of soil and plant-associated prokaryotes.</title>
        <authorList>
            <person name="Whitman W."/>
        </authorList>
    </citation>
    <scope>NUCLEOTIDE SEQUENCE [LARGE SCALE GENOMIC DNA]</scope>
    <source>
        <strain evidence="5 6">JPY158</strain>
    </source>
</reference>
<evidence type="ECO:0000313" key="5">
    <source>
        <dbReference type="EMBL" id="MBB5425270.1"/>
    </source>
</evidence>
<dbReference type="Proteomes" id="UP000592780">
    <property type="component" value="Unassembled WGS sequence"/>
</dbReference>
<feature type="domain" description="Fimbrial-type adhesion" evidence="4">
    <location>
        <begin position="203"/>
        <end position="349"/>
    </location>
</feature>
<dbReference type="InterPro" id="IPR036937">
    <property type="entry name" value="Adhesion_dom_fimbrial_sf"/>
</dbReference>
<keyword evidence="6" id="KW-1185">Reference proteome</keyword>
<dbReference type="GO" id="GO:0009289">
    <property type="term" value="C:pilus"/>
    <property type="evidence" value="ECO:0007669"/>
    <property type="project" value="UniProtKB-SubCell"/>
</dbReference>